<evidence type="ECO:0000256" key="2">
    <source>
        <dbReference type="ARBA" id="ARBA00022801"/>
    </source>
</evidence>
<reference evidence="4" key="1">
    <citation type="submission" date="2022-08" db="EMBL/GenBank/DDBJ databases">
        <title>Novel Bdellovibrio Species Isolated from Svalbard: Designation Bdellovibrio svalbardensis.</title>
        <authorList>
            <person name="Mitchell R.J."/>
            <person name="Choi S.Y."/>
        </authorList>
    </citation>
    <scope>NUCLEOTIDE SEQUENCE</scope>
    <source>
        <strain evidence="4">PAP01</strain>
    </source>
</reference>
<name>A0ABT6DD37_9BACT</name>
<dbReference type="Pfam" id="PF12710">
    <property type="entry name" value="HAD"/>
    <property type="match status" value="1"/>
</dbReference>
<evidence type="ECO:0000256" key="3">
    <source>
        <dbReference type="ARBA" id="ARBA00022842"/>
    </source>
</evidence>
<dbReference type="PANTHER" id="PTHR43344">
    <property type="entry name" value="PHOSPHOSERINE PHOSPHATASE"/>
    <property type="match status" value="1"/>
</dbReference>
<dbReference type="RefSeq" id="WP_277576247.1">
    <property type="nucleotide sequence ID" value="NZ_JANRMI010000001.1"/>
</dbReference>
<keyword evidence="5" id="KW-1185">Reference proteome</keyword>
<dbReference type="PANTHER" id="PTHR43344:SF13">
    <property type="entry name" value="PHOSPHATASE RV3661-RELATED"/>
    <property type="match status" value="1"/>
</dbReference>
<evidence type="ECO:0000313" key="4">
    <source>
        <dbReference type="EMBL" id="MDG0814762.1"/>
    </source>
</evidence>
<dbReference type="Gene3D" id="3.40.50.1000">
    <property type="entry name" value="HAD superfamily/HAD-like"/>
    <property type="match status" value="1"/>
</dbReference>
<organism evidence="4 5">
    <name type="scientific">Bdellovibrio svalbardensis</name>
    <dbReference type="NCBI Taxonomy" id="2972972"/>
    <lineage>
        <taxon>Bacteria</taxon>
        <taxon>Pseudomonadati</taxon>
        <taxon>Bdellovibrionota</taxon>
        <taxon>Bdellovibrionia</taxon>
        <taxon>Bdellovibrionales</taxon>
        <taxon>Pseudobdellovibrionaceae</taxon>
        <taxon>Bdellovibrio</taxon>
    </lineage>
</organism>
<keyword evidence="2" id="KW-0378">Hydrolase</keyword>
<evidence type="ECO:0000256" key="1">
    <source>
        <dbReference type="ARBA" id="ARBA00022723"/>
    </source>
</evidence>
<proteinExistence type="predicted"/>
<keyword evidence="1" id="KW-0479">Metal-binding</keyword>
<gene>
    <name evidence="4" type="ORF">NWE73_00190</name>
</gene>
<dbReference type="EMBL" id="JANRMI010000001">
    <property type="protein sequence ID" value="MDG0814762.1"/>
    <property type="molecule type" value="Genomic_DNA"/>
</dbReference>
<accession>A0ABT6DD37</accession>
<dbReference type="InterPro" id="IPR036412">
    <property type="entry name" value="HAD-like_sf"/>
</dbReference>
<dbReference type="SUPFAM" id="SSF56784">
    <property type="entry name" value="HAD-like"/>
    <property type="match status" value="1"/>
</dbReference>
<evidence type="ECO:0000313" key="5">
    <source>
        <dbReference type="Proteomes" id="UP001152321"/>
    </source>
</evidence>
<dbReference type="InterPro" id="IPR050582">
    <property type="entry name" value="HAD-like_SerB"/>
</dbReference>
<sequence length="247" mass="27685">MKYKDYSQDIWTRLHSTLDEVLKSDSHPVAAFDADGTLWDIDLGESFFHHQIDNKLVQLPNNPWEHYETLKAANPVEAYLWLAQICQSQELKTVHEWAKDSLKGISPVPVFSEQKKLIELFLSRGVQVYIITASVKWAVEPGAALLGLKYEDVLGVETIQINGVITEQQKGTVTYKQGKVDALLERTGGKKPFFASGNTMGDFQLLQSATHLSLAVSAASRDDKLFKTEAELAQHAQSSGWLSHRFI</sequence>
<dbReference type="Proteomes" id="UP001152321">
    <property type="component" value="Unassembled WGS sequence"/>
</dbReference>
<keyword evidence="3" id="KW-0460">Magnesium</keyword>
<comment type="caution">
    <text evidence="4">The sequence shown here is derived from an EMBL/GenBank/DDBJ whole genome shotgun (WGS) entry which is preliminary data.</text>
</comment>
<dbReference type="InterPro" id="IPR023214">
    <property type="entry name" value="HAD_sf"/>
</dbReference>
<protein>
    <submittedName>
        <fullName evidence="4">Haloacid dehalogenase-like hydrolase</fullName>
    </submittedName>
</protein>